<evidence type="ECO:0000313" key="1">
    <source>
        <dbReference type="EMBL" id="KRG73655.1"/>
    </source>
</evidence>
<organism evidence="1 2">
    <name type="scientific">Stenotrophomonas ginsengisoli</name>
    <dbReference type="NCBI Taxonomy" id="336566"/>
    <lineage>
        <taxon>Bacteria</taxon>
        <taxon>Pseudomonadati</taxon>
        <taxon>Pseudomonadota</taxon>
        <taxon>Gammaproteobacteria</taxon>
        <taxon>Lysobacterales</taxon>
        <taxon>Lysobacteraceae</taxon>
        <taxon>Stenotrophomonas</taxon>
    </lineage>
</organism>
<proteinExistence type="predicted"/>
<name>A0A0R0D5X9_9GAMM</name>
<evidence type="ECO:0000313" key="2">
    <source>
        <dbReference type="Proteomes" id="UP000050956"/>
    </source>
</evidence>
<sequence>MPSIQIGLNIRNRLRDFPNTFEPRNDLGIVMIAVIIKIVLRMIGRRHLRPEDTNNPVQGGIAIDTTCQIFSSYPLVSRRISARHSYIRSARRKNFSANERIFQRRRTFITKLPMDVSGARAIFLRLFELVMTQLMRKRTNNPLAIPHSV</sequence>
<dbReference type="AlphaFoldDB" id="A0A0R0D5X9"/>
<protein>
    <submittedName>
        <fullName evidence="1">Uncharacterized protein</fullName>
    </submittedName>
</protein>
<dbReference type="EMBL" id="LDJM01000061">
    <property type="protein sequence ID" value="KRG73655.1"/>
    <property type="molecule type" value="Genomic_DNA"/>
</dbReference>
<reference evidence="1 2" key="1">
    <citation type="submission" date="2015-05" db="EMBL/GenBank/DDBJ databases">
        <title>Genome sequencing and analysis of members of genus Stenotrophomonas.</title>
        <authorList>
            <person name="Patil P.P."/>
            <person name="Midha S."/>
            <person name="Patil P.B."/>
        </authorList>
    </citation>
    <scope>NUCLEOTIDE SEQUENCE [LARGE SCALE GENOMIC DNA]</scope>
    <source>
        <strain evidence="1 2">DSM 24757</strain>
    </source>
</reference>
<dbReference type="Proteomes" id="UP000050956">
    <property type="component" value="Unassembled WGS sequence"/>
</dbReference>
<gene>
    <name evidence="1" type="ORF">ABB30_15225</name>
</gene>
<accession>A0A0R0D5X9</accession>
<keyword evidence="2" id="KW-1185">Reference proteome</keyword>
<comment type="caution">
    <text evidence="1">The sequence shown here is derived from an EMBL/GenBank/DDBJ whole genome shotgun (WGS) entry which is preliminary data.</text>
</comment>